<evidence type="ECO:0000313" key="3">
    <source>
        <dbReference type="Proteomes" id="UP000016057"/>
    </source>
</evidence>
<keyword evidence="3" id="KW-1185">Reference proteome</keyword>
<dbReference type="RefSeq" id="WP_009490590.1">
    <property type="nucleotide sequence ID" value="NZ_AMYT01000019.1"/>
</dbReference>
<dbReference type="AlphaFoldDB" id="K8ZNH0"/>
<reference evidence="2 3" key="1">
    <citation type="journal article" date="2013" name="Genome Announc.">
        <title>Draft Genome Sequence of Catellicoccus marimammalium, a Novel Species Commonly Found in Gull Feces.</title>
        <authorList>
            <person name="Weigand M.R."/>
            <person name="Ryu H."/>
            <person name="Bozcek L."/>
            <person name="Konstantinidis K.T."/>
            <person name="Santo Domingo J.W."/>
        </authorList>
    </citation>
    <scope>NUCLEOTIDE SEQUENCE [LARGE SCALE GENOMIC DNA]</scope>
    <source>
        <strain evidence="2 3">M35/04/3</strain>
    </source>
</reference>
<name>K8ZNH0_9ENTE</name>
<dbReference type="Proteomes" id="UP000016057">
    <property type="component" value="Unassembled WGS sequence"/>
</dbReference>
<keyword evidence="1" id="KW-0472">Membrane</keyword>
<protein>
    <submittedName>
        <fullName evidence="2">Uncharacterized protein</fullName>
    </submittedName>
</protein>
<evidence type="ECO:0000256" key="1">
    <source>
        <dbReference type="SAM" id="Phobius"/>
    </source>
</evidence>
<dbReference type="EMBL" id="AMYT01000019">
    <property type="protein sequence ID" value="EKU27131.1"/>
    <property type="molecule type" value="Genomic_DNA"/>
</dbReference>
<sequence>MAILIFIVISIFGIWLSCYLGLLVIHMIEFLLIKDKTFDRFKNMVICTFWQVLFCSSKMDKYKWR</sequence>
<evidence type="ECO:0000313" key="2">
    <source>
        <dbReference type="EMBL" id="EKU27131.1"/>
    </source>
</evidence>
<accession>K8ZNH0</accession>
<proteinExistence type="predicted"/>
<feature type="transmembrane region" description="Helical" evidence="1">
    <location>
        <begin position="6"/>
        <end position="32"/>
    </location>
</feature>
<organism evidence="2 3">
    <name type="scientific">Catellicoccus marimammalium M35/04/3</name>
    <dbReference type="NCBI Taxonomy" id="1234409"/>
    <lineage>
        <taxon>Bacteria</taxon>
        <taxon>Bacillati</taxon>
        <taxon>Bacillota</taxon>
        <taxon>Bacilli</taxon>
        <taxon>Lactobacillales</taxon>
        <taxon>Enterococcaceae</taxon>
        <taxon>Catellicoccus</taxon>
    </lineage>
</organism>
<comment type="caution">
    <text evidence="2">The sequence shown here is derived from an EMBL/GenBank/DDBJ whole genome shotgun (WGS) entry which is preliminary data.</text>
</comment>
<keyword evidence="1" id="KW-0812">Transmembrane</keyword>
<gene>
    <name evidence="2" type="ORF">C683_0909</name>
</gene>
<keyword evidence="1" id="KW-1133">Transmembrane helix</keyword>